<gene>
    <name evidence="2" type="ORF">LGH70_16925</name>
</gene>
<feature type="signal peptide" evidence="1">
    <location>
        <begin position="1"/>
        <end position="21"/>
    </location>
</feature>
<comment type="caution">
    <text evidence="2">The sequence shown here is derived from an EMBL/GenBank/DDBJ whole genome shotgun (WGS) entry which is preliminary data.</text>
</comment>
<organism evidence="2 3">
    <name type="scientific">Hymenobacter nitidus</name>
    <dbReference type="NCBI Taxonomy" id="2880929"/>
    <lineage>
        <taxon>Bacteria</taxon>
        <taxon>Pseudomonadati</taxon>
        <taxon>Bacteroidota</taxon>
        <taxon>Cytophagia</taxon>
        <taxon>Cytophagales</taxon>
        <taxon>Hymenobacteraceae</taxon>
        <taxon>Hymenobacter</taxon>
    </lineage>
</organism>
<sequence>MKKILFLTGLAVSLWSSPALAQTSSGSTALVRIRESDGWSNVVITYGPGKTEMLELLQNPGKKGQIANAEQLQAIFDKLLVAGYVLQGSIDSPTTSTLIFRKP</sequence>
<evidence type="ECO:0000313" key="2">
    <source>
        <dbReference type="EMBL" id="MCB2379283.1"/>
    </source>
</evidence>
<evidence type="ECO:0000313" key="3">
    <source>
        <dbReference type="Proteomes" id="UP001165297"/>
    </source>
</evidence>
<evidence type="ECO:0008006" key="4">
    <source>
        <dbReference type="Google" id="ProtNLM"/>
    </source>
</evidence>
<evidence type="ECO:0000256" key="1">
    <source>
        <dbReference type="SAM" id="SignalP"/>
    </source>
</evidence>
<protein>
    <recommendedName>
        <fullName evidence="4">DUF4907 domain-containing protein</fullName>
    </recommendedName>
</protein>
<accession>A0ABS8AFT7</accession>
<dbReference type="RefSeq" id="WP_226187977.1">
    <property type="nucleotide sequence ID" value="NZ_JAJADQ010000009.1"/>
</dbReference>
<keyword evidence="1" id="KW-0732">Signal</keyword>
<feature type="chain" id="PRO_5046938334" description="DUF4907 domain-containing protein" evidence="1">
    <location>
        <begin position="22"/>
        <end position="103"/>
    </location>
</feature>
<reference evidence="2" key="1">
    <citation type="submission" date="2021-10" db="EMBL/GenBank/DDBJ databases">
        <authorList>
            <person name="Dean J.D."/>
            <person name="Kim M.K."/>
            <person name="Newey C.N."/>
            <person name="Stoker T.S."/>
            <person name="Thompson D.W."/>
            <person name="Grose J.H."/>
        </authorList>
    </citation>
    <scope>NUCLEOTIDE SEQUENCE</scope>
    <source>
        <strain evidence="2">BT635</strain>
    </source>
</reference>
<dbReference type="EMBL" id="JAJADQ010000009">
    <property type="protein sequence ID" value="MCB2379283.1"/>
    <property type="molecule type" value="Genomic_DNA"/>
</dbReference>
<proteinExistence type="predicted"/>
<keyword evidence="3" id="KW-1185">Reference proteome</keyword>
<dbReference type="Proteomes" id="UP001165297">
    <property type="component" value="Unassembled WGS sequence"/>
</dbReference>
<name>A0ABS8AFT7_9BACT</name>